<dbReference type="EMBL" id="CAJNNW010037522">
    <property type="protein sequence ID" value="CAE8742631.1"/>
    <property type="molecule type" value="Genomic_DNA"/>
</dbReference>
<reference evidence="12" key="1">
    <citation type="submission" date="2021-02" db="EMBL/GenBank/DDBJ databases">
        <authorList>
            <person name="Dougan E. K."/>
            <person name="Rhodes N."/>
            <person name="Thang M."/>
            <person name="Chan C."/>
        </authorList>
    </citation>
    <scope>NUCLEOTIDE SEQUENCE</scope>
</reference>
<evidence type="ECO:0000256" key="10">
    <source>
        <dbReference type="SAM" id="MobiDB-lite"/>
    </source>
</evidence>
<evidence type="ECO:0000313" key="13">
    <source>
        <dbReference type="Proteomes" id="UP000626109"/>
    </source>
</evidence>
<dbReference type="GO" id="GO:0004674">
    <property type="term" value="F:protein serine/threonine kinase activity"/>
    <property type="evidence" value="ECO:0007669"/>
    <property type="project" value="UniProtKB-KW"/>
</dbReference>
<evidence type="ECO:0000256" key="5">
    <source>
        <dbReference type="ARBA" id="ARBA00022777"/>
    </source>
</evidence>
<evidence type="ECO:0000259" key="11">
    <source>
        <dbReference type="PROSITE" id="PS50011"/>
    </source>
</evidence>
<accession>A0A813LXW5</accession>
<evidence type="ECO:0000256" key="6">
    <source>
        <dbReference type="ARBA" id="ARBA00022840"/>
    </source>
</evidence>
<evidence type="ECO:0000256" key="8">
    <source>
        <dbReference type="ARBA" id="ARBA00048679"/>
    </source>
</evidence>
<dbReference type="PROSITE" id="PS00107">
    <property type="entry name" value="PROTEIN_KINASE_ATP"/>
    <property type="match status" value="1"/>
</dbReference>
<dbReference type="InterPro" id="IPR000719">
    <property type="entry name" value="Prot_kinase_dom"/>
</dbReference>
<comment type="caution">
    <text evidence="12">The sequence shown here is derived from an EMBL/GenBank/DDBJ whole genome shotgun (WGS) entry which is preliminary data.</text>
</comment>
<feature type="region of interest" description="Disordered" evidence="10">
    <location>
        <begin position="669"/>
        <end position="701"/>
    </location>
</feature>
<feature type="region of interest" description="Disordered" evidence="10">
    <location>
        <begin position="1"/>
        <end position="20"/>
    </location>
</feature>
<dbReference type="Proteomes" id="UP000626109">
    <property type="component" value="Unassembled WGS sequence"/>
</dbReference>
<evidence type="ECO:0000256" key="7">
    <source>
        <dbReference type="ARBA" id="ARBA00047899"/>
    </source>
</evidence>
<feature type="region of interest" description="Disordered" evidence="10">
    <location>
        <begin position="715"/>
        <end position="893"/>
    </location>
</feature>
<gene>
    <name evidence="12" type="ORF">PGLA2088_LOCUS51055</name>
</gene>
<keyword evidence="2" id="KW-0723">Serine/threonine-protein kinase</keyword>
<dbReference type="InterPro" id="IPR017441">
    <property type="entry name" value="Protein_kinase_ATP_BS"/>
</dbReference>
<evidence type="ECO:0000256" key="9">
    <source>
        <dbReference type="PROSITE-ProRule" id="PRU10141"/>
    </source>
</evidence>
<feature type="binding site" evidence="9">
    <location>
        <position position="326"/>
    </location>
    <ligand>
        <name>ATP</name>
        <dbReference type="ChEBI" id="CHEBI:30616"/>
    </ligand>
</feature>
<feature type="domain" description="Protein kinase" evidence="11">
    <location>
        <begin position="24"/>
        <end position="291"/>
    </location>
</feature>
<evidence type="ECO:0000313" key="12">
    <source>
        <dbReference type="EMBL" id="CAE8742631.1"/>
    </source>
</evidence>
<protein>
    <recommendedName>
        <fullName evidence="1">non-specific serine/threonine protein kinase</fullName>
        <ecNumber evidence="1">2.7.11.1</ecNumber>
    </recommendedName>
</protein>
<feature type="compositionally biased region" description="Basic and acidic residues" evidence="10">
    <location>
        <begin position="858"/>
        <end position="873"/>
    </location>
</feature>
<comment type="catalytic activity">
    <reaction evidence="8">
        <text>L-seryl-[protein] + ATP = O-phospho-L-seryl-[protein] + ADP + H(+)</text>
        <dbReference type="Rhea" id="RHEA:17989"/>
        <dbReference type="Rhea" id="RHEA-COMP:9863"/>
        <dbReference type="Rhea" id="RHEA-COMP:11604"/>
        <dbReference type="ChEBI" id="CHEBI:15378"/>
        <dbReference type="ChEBI" id="CHEBI:29999"/>
        <dbReference type="ChEBI" id="CHEBI:30616"/>
        <dbReference type="ChEBI" id="CHEBI:83421"/>
        <dbReference type="ChEBI" id="CHEBI:456216"/>
        <dbReference type="EC" id="2.7.11.1"/>
    </reaction>
</comment>
<evidence type="ECO:0000256" key="2">
    <source>
        <dbReference type="ARBA" id="ARBA00022527"/>
    </source>
</evidence>
<dbReference type="PANTHER" id="PTHR44899">
    <property type="entry name" value="CAMK FAMILY PROTEIN KINASE"/>
    <property type="match status" value="1"/>
</dbReference>
<dbReference type="SMART" id="SM00220">
    <property type="entry name" value="S_TKc"/>
    <property type="match status" value="2"/>
</dbReference>
<dbReference type="PROSITE" id="PS00108">
    <property type="entry name" value="PROTEIN_KINASE_ST"/>
    <property type="match status" value="1"/>
</dbReference>
<dbReference type="PANTHER" id="PTHR44899:SF3">
    <property type="entry name" value="SERINE_THREONINE-PROTEIN KINASE NEK1"/>
    <property type="match status" value="1"/>
</dbReference>
<dbReference type="AlphaFoldDB" id="A0A813LXW5"/>
<feature type="compositionally biased region" description="Gly residues" evidence="10">
    <location>
        <begin position="676"/>
        <end position="691"/>
    </location>
</feature>
<dbReference type="EC" id="2.7.11.1" evidence="1"/>
<feature type="compositionally biased region" description="Pro residues" evidence="10">
    <location>
        <begin position="734"/>
        <end position="749"/>
    </location>
</feature>
<dbReference type="PROSITE" id="PS50011">
    <property type="entry name" value="PROTEIN_KINASE_DOM"/>
    <property type="match status" value="2"/>
</dbReference>
<keyword evidence="5" id="KW-0418">Kinase</keyword>
<evidence type="ECO:0000256" key="4">
    <source>
        <dbReference type="ARBA" id="ARBA00022741"/>
    </source>
</evidence>
<dbReference type="GO" id="GO:0005524">
    <property type="term" value="F:ATP binding"/>
    <property type="evidence" value="ECO:0007669"/>
    <property type="project" value="UniProtKB-UniRule"/>
</dbReference>
<dbReference type="InterPro" id="IPR008271">
    <property type="entry name" value="Ser/Thr_kinase_AS"/>
</dbReference>
<proteinExistence type="predicted"/>
<sequence>MELVQSEAAPPLSPGTGSSTVGSYRVLQCTQKSQLSEVYQASHLETGTTVALKRIKIFDMHPSMRKECETEINLLQALDHPHLIKYLEHFNHGSDLYVVMELAAGGTLAQKAESARQRRSSGGAQRVDETPLWRWLCDTASALAYLHRRRILHRDVKPSHIFLGESGQAKLGDFGLSKAMSTKTQCAFSCVGTPFYMSPEIVKGEGYSFSSDVWSLGCAIYQVAIGYPPFFRQDMDFYALGDAICSARYPAMPPEDWSKDFISLMGRILIVDPGQRIDAQGILDVAGRKLVCIQDFEILGSIGRGKFSEVHRSLWRKGGDQEVALKRVQIFEMDTEARRECNAEVNMLKLLEHPTIIRYLDSFIEGSELVIVLELAPHGDLANLLLQLKQASRSLAEPQIWAIFLQVIDALCYMHEKRIMHRDIKPANIFMANLGVVKLGDLGLGRYFSSNTYRAHSVVGTPFYMSPEVITNSDGYSFKSDIWSLGCVLYELQALSSPFESSCLNYYALGNQIRTGEYKPLPEGSSHRVRALISDMLQVQRDARPDASAVLEAAARQFAETAGGQEVCSAAQGESEQAGPPVASCFRAAGGPGPSWKPPFALPAGALRETLLQLVKAAFPAAPGRGVARGLSSSSAASDVLAGRPLSARGGAKVGGEAALVTLGVGVGTSSSSGASGLGGRGETAGGGFNPGGYHSLDSRPMRRGASRELHPLAAAGGSSSAAPVPRRGGASPPLLPATPRELPPPPSGVSPGQQPAPLAPLGQSQQGPSRARPEHRRHGMPSGSLSARGSSRDRAAALYGAQRRANTPPPPGRGHGLSSLGHGGSSVISPLRLAGGTTSSDGWRPNGPLPPLHRVRAGSDREVLECLTERGGRSSATELPLSGLSEKGRGGR</sequence>
<dbReference type="InterPro" id="IPR051131">
    <property type="entry name" value="NEK_Ser/Thr_kinase_NIMA"/>
</dbReference>
<comment type="catalytic activity">
    <reaction evidence="7">
        <text>L-threonyl-[protein] + ATP = O-phospho-L-threonyl-[protein] + ADP + H(+)</text>
        <dbReference type="Rhea" id="RHEA:46608"/>
        <dbReference type="Rhea" id="RHEA-COMP:11060"/>
        <dbReference type="Rhea" id="RHEA-COMP:11605"/>
        <dbReference type="ChEBI" id="CHEBI:15378"/>
        <dbReference type="ChEBI" id="CHEBI:30013"/>
        <dbReference type="ChEBI" id="CHEBI:30616"/>
        <dbReference type="ChEBI" id="CHEBI:61977"/>
        <dbReference type="ChEBI" id="CHEBI:456216"/>
        <dbReference type="EC" id="2.7.11.1"/>
    </reaction>
</comment>
<keyword evidence="3" id="KW-0808">Transferase</keyword>
<name>A0A813LXW5_POLGL</name>
<dbReference type="Gene3D" id="1.10.510.10">
    <property type="entry name" value="Transferase(Phosphotransferase) domain 1"/>
    <property type="match status" value="2"/>
</dbReference>
<evidence type="ECO:0000256" key="3">
    <source>
        <dbReference type="ARBA" id="ARBA00022679"/>
    </source>
</evidence>
<evidence type="ECO:0000256" key="1">
    <source>
        <dbReference type="ARBA" id="ARBA00012513"/>
    </source>
</evidence>
<organism evidence="12 13">
    <name type="scientific">Polarella glacialis</name>
    <name type="common">Dinoflagellate</name>
    <dbReference type="NCBI Taxonomy" id="89957"/>
    <lineage>
        <taxon>Eukaryota</taxon>
        <taxon>Sar</taxon>
        <taxon>Alveolata</taxon>
        <taxon>Dinophyceae</taxon>
        <taxon>Suessiales</taxon>
        <taxon>Suessiaceae</taxon>
        <taxon>Polarella</taxon>
    </lineage>
</organism>
<keyword evidence="4 9" id="KW-0547">Nucleotide-binding</keyword>
<keyword evidence="6 9" id="KW-0067">ATP-binding</keyword>
<dbReference type="InterPro" id="IPR011009">
    <property type="entry name" value="Kinase-like_dom_sf"/>
</dbReference>
<dbReference type="SUPFAM" id="SSF56112">
    <property type="entry name" value="Protein kinase-like (PK-like)"/>
    <property type="match status" value="2"/>
</dbReference>
<dbReference type="Pfam" id="PF00069">
    <property type="entry name" value="Pkinase"/>
    <property type="match status" value="2"/>
</dbReference>
<feature type="domain" description="Protein kinase" evidence="11">
    <location>
        <begin position="296"/>
        <end position="559"/>
    </location>
</feature>